<dbReference type="InterPro" id="IPR020846">
    <property type="entry name" value="MFS_dom"/>
</dbReference>
<name>A0A1Y1YN64_9PLEO</name>
<evidence type="ECO:0000313" key="8">
    <source>
        <dbReference type="EMBL" id="ORX99415.1"/>
    </source>
</evidence>
<feature type="transmembrane region" description="Helical" evidence="6">
    <location>
        <begin position="388"/>
        <end position="411"/>
    </location>
</feature>
<keyword evidence="4 6" id="KW-1133">Transmembrane helix</keyword>
<feature type="transmembrane region" description="Helical" evidence="6">
    <location>
        <begin position="354"/>
        <end position="376"/>
    </location>
</feature>
<dbReference type="PRINTS" id="PR01035">
    <property type="entry name" value="TCRTETA"/>
</dbReference>
<comment type="subcellular location">
    <subcellularLocation>
        <location evidence="1">Membrane</location>
        <topology evidence="1">Multi-pass membrane protein</topology>
    </subcellularLocation>
</comment>
<dbReference type="PANTHER" id="PTHR23504">
    <property type="entry name" value="MAJOR FACILITATOR SUPERFAMILY DOMAIN-CONTAINING PROTEIN 10"/>
    <property type="match status" value="1"/>
</dbReference>
<sequence length="509" mass="55331">MMQDRSSRPIFPTLQFAILSLYRIGEPLALTSIPLYLPALLKSLQVAEHNVPYWASICISSYAVSLCLSAPAWGWAADRWGRKPTILLASLLQILALLLFGSAQTLVWPVGMCGVLGFASANSGTLRTVAAELVPWEELQPKAFGILPMMWNIGSILGPMLGGLLADPASQYPKLFGGNKFLISLPWLLPNLVICTILFIGLVSGIFFLEETLHPYAQIQYRSLQEPEDLLSEKSQPPAYQLNPPASKPQKYRLLTTQSTLNLVANALLVTHSMIYDEFLPLFMVTNRSLILSRLPSLLPSRRSETLHISGGLGLQSQQISTYFTITAIYAVFIQLTLFPFLASPRRLGTLGCFKASAAMFPFVYFLVPFLVLIPMPIPSSSVWGTGAVLLLLLAKATITTFSFPCSMILLSRSATSPGVLGTLNGLATSSSALCRGVGALVFGRLLTRGLETGSVVLPWWVVAGIAVLGAVPIFWMIDKEDGGKKVGKEWGEDDLGREDDAGVRLLDA</sequence>
<keyword evidence="2" id="KW-0813">Transport</keyword>
<evidence type="ECO:0000313" key="9">
    <source>
        <dbReference type="Proteomes" id="UP000193144"/>
    </source>
</evidence>
<feature type="transmembrane region" description="Helical" evidence="6">
    <location>
        <begin position="53"/>
        <end position="74"/>
    </location>
</feature>
<evidence type="ECO:0000256" key="1">
    <source>
        <dbReference type="ARBA" id="ARBA00004141"/>
    </source>
</evidence>
<feature type="transmembrane region" description="Helical" evidence="6">
    <location>
        <begin position="320"/>
        <end position="342"/>
    </location>
</feature>
<evidence type="ECO:0000256" key="2">
    <source>
        <dbReference type="ARBA" id="ARBA00022448"/>
    </source>
</evidence>
<dbReference type="Gene3D" id="1.20.1250.20">
    <property type="entry name" value="MFS general substrate transporter like domains"/>
    <property type="match status" value="1"/>
</dbReference>
<organism evidence="8 9">
    <name type="scientific">Clohesyomyces aquaticus</name>
    <dbReference type="NCBI Taxonomy" id="1231657"/>
    <lineage>
        <taxon>Eukaryota</taxon>
        <taxon>Fungi</taxon>
        <taxon>Dikarya</taxon>
        <taxon>Ascomycota</taxon>
        <taxon>Pezizomycotina</taxon>
        <taxon>Dothideomycetes</taxon>
        <taxon>Pleosporomycetidae</taxon>
        <taxon>Pleosporales</taxon>
        <taxon>Lindgomycetaceae</taxon>
        <taxon>Clohesyomyces</taxon>
    </lineage>
</organism>
<dbReference type="GO" id="GO:0016020">
    <property type="term" value="C:membrane"/>
    <property type="evidence" value="ECO:0007669"/>
    <property type="project" value="UniProtKB-SubCell"/>
</dbReference>
<dbReference type="InterPro" id="IPR001958">
    <property type="entry name" value="Tet-R_TetA/multi-R_MdtG-like"/>
</dbReference>
<dbReference type="InterPro" id="IPR011701">
    <property type="entry name" value="MFS"/>
</dbReference>
<dbReference type="OrthoDB" id="419616at2759"/>
<dbReference type="SUPFAM" id="SSF103473">
    <property type="entry name" value="MFS general substrate transporter"/>
    <property type="match status" value="1"/>
</dbReference>
<accession>A0A1Y1YN64</accession>
<feature type="transmembrane region" description="Helical" evidence="6">
    <location>
        <begin position="458"/>
        <end position="478"/>
    </location>
</feature>
<feature type="transmembrane region" description="Helical" evidence="6">
    <location>
        <begin position="143"/>
        <end position="166"/>
    </location>
</feature>
<evidence type="ECO:0000256" key="3">
    <source>
        <dbReference type="ARBA" id="ARBA00022692"/>
    </source>
</evidence>
<dbReference type="Pfam" id="PF07690">
    <property type="entry name" value="MFS_1"/>
    <property type="match status" value="1"/>
</dbReference>
<keyword evidence="5 6" id="KW-0472">Membrane</keyword>
<dbReference type="PANTHER" id="PTHR23504:SF8">
    <property type="entry name" value="TRANSPORTER, PUTATIVE (AFU_ORTHOLOGUE AFUA_1G03730)-RELATED"/>
    <property type="match status" value="1"/>
</dbReference>
<feature type="transmembrane region" description="Helical" evidence="6">
    <location>
        <begin position="423"/>
        <end position="446"/>
    </location>
</feature>
<feature type="transmembrane region" description="Helical" evidence="6">
    <location>
        <begin position="187"/>
        <end position="209"/>
    </location>
</feature>
<feature type="transmembrane region" description="Helical" evidence="6">
    <location>
        <begin position="86"/>
        <end position="108"/>
    </location>
</feature>
<keyword evidence="3 6" id="KW-0812">Transmembrane</keyword>
<evidence type="ECO:0000259" key="7">
    <source>
        <dbReference type="PROSITE" id="PS50850"/>
    </source>
</evidence>
<proteinExistence type="predicted"/>
<evidence type="ECO:0000256" key="4">
    <source>
        <dbReference type="ARBA" id="ARBA00022989"/>
    </source>
</evidence>
<protein>
    <submittedName>
        <fullName evidence="8">Major facilitator superfamily domain-containing protein</fullName>
    </submittedName>
</protein>
<gene>
    <name evidence="8" type="ORF">BCR34DRAFT_618913</name>
</gene>
<dbReference type="Proteomes" id="UP000193144">
    <property type="component" value="Unassembled WGS sequence"/>
</dbReference>
<dbReference type="GO" id="GO:0022857">
    <property type="term" value="F:transmembrane transporter activity"/>
    <property type="evidence" value="ECO:0007669"/>
    <property type="project" value="InterPro"/>
</dbReference>
<dbReference type="InterPro" id="IPR036259">
    <property type="entry name" value="MFS_trans_sf"/>
</dbReference>
<dbReference type="AlphaFoldDB" id="A0A1Y1YN64"/>
<evidence type="ECO:0000256" key="6">
    <source>
        <dbReference type="SAM" id="Phobius"/>
    </source>
</evidence>
<keyword evidence="9" id="KW-1185">Reference proteome</keyword>
<reference evidence="8 9" key="1">
    <citation type="submission" date="2016-07" db="EMBL/GenBank/DDBJ databases">
        <title>Pervasive Adenine N6-methylation of Active Genes in Fungi.</title>
        <authorList>
            <consortium name="DOE Joint Genome Institute"/>
            <person name="Mondo S.J."/>
            <person name="Dannebaum R.O."/>
            <person name="Kuo R.C."/>
            <person name="Labutti K."/>
            <person name="Haridas S."/>
            <person name="Kuo A."/>
            <person name="Salamov A."/>
            <person name="Ahrendt S.R."/>
            <person name="Lipzen A."/>
            <person name="Sullivan W."/>
            <person name="Andreopoulos W.B."/>
            <person name="Clum A."/>
            <person name="Lindquist E."/>
            <person name="Daum C."/>
            <person name="Ramamoorthy G.K."/>
            <person name="Gryganskyi A."/>
            <person name="Culley D."/>
            <person name="Magnuson J.K."/>
            <person name="James T.Y."/>
            <person name="O'Malley M.A."/>
            <person name="Stajich J.E."/>
            <person name="Spatafora J.W."/>
            <person name="Visel A."/>
            <person name="Grigoriev I.V."/>
        </authorList>
    </citation>
    <scope>NUCLEOTIDE SEQUENCE [LARGE SCALE GENOMIC DNA]</scope>
    <source>
        <strain evidence="8 9">CBS 115471</strain>
    </source>
</reference>
<evidence type="ECO:0000256" key="5">
    <source>
        <dbReference type="ARBA" id="ARBA00023136"/>
    </source>
</evidence>
<feature type="domain" description="Major facilitator superfamily (MFS) profile" evidence="7">
    <location>
        <begin position="13"/>
        <end position="482"/>
    </location>
</feature>
<comment type="caution">
    <text evidence="8">The sequence shown here is derived from an EMBL/GenBank/DDBJ whole genome shotgun (WGS) entry which is preliminary data.</text>
</comment>
<dbReference type="EMBL" id="MCFA01000198">
    <property type="protein sequence ID" value="ORX99415.1"/>
    <property type="molecule type" value="Genomic_DNA"/>
</dbReference>
<dbReference type="PROSITE" id="PS50850">
    <property type="entry name" value="MFS"/>
    <property type="match status" value="1"/>
</dbReference>